<dbReference type="GO" id="GO:0008010">
    <property type="term" value="F:structural constituent of chitin-based larval cuticle"/>
    <property type="evidence" value="ECO:0007669"/>
    <property type="project" value="TreeGrafter"/>
</dbReference>
<dbReference type="Pfam" id="PF00379">
    <property type="entry name" value="Chitin_bind_4"/>
    <property type="match status" value="2"/>
</dbReference>
<dbReference type="EMBL" id="CAJNRD030001124">
    <property type="protein sequence ID" value="CAG5107236.1"/>
    <property type="molecule type" value="Genomic_DNA"/>
</dbReference>
<dbReference type="OrthoDB" id="8188035at2759"/>
<dbReference type="InterPro" id="IPR050468">
    <property type="entry name" value="Cuticle_Struct_Prot"/>
</dbReference>
<gene>
    <name evidence="3" type="ORF">HICCMSTLAB_LOCUS12648</name>
</gene>
<dbReference type="InterPro" id="IPR031311">
    <property type="entry name" value="CHIT_BIND_RR_consensus"/>
</dbReference>
<dbReference type="AlphaFoldDB" id="A0A8J2HSR3"/>
<accession>A0A8J2HSR3</accession>
<evidence type="ECO:0000313" key="4">
    <source>
        <dbReference type="Proteomes" id="UP000786811"/>
    </source>
</evidence>
<evidence type="ECO:0000256" key="1">
    <source>
        <dbReference type="ARBA" id="ARBA00022460"/>
    </source>
</evidence>
<dbReference type="PANTHER" id="PTHR10380:SF196">
    <property type="entry name" value="CUTICULAR PROTEIN 72EA"/>
    <property type="match status" value="1"/>
</dbReference>
<proteinExistence type="predicted"/>
<protein>
    <submittedName>
        <fullName evidence="3">Similar to Cuticle protein 6 (Blaberus craniifer)</fullName>
    </submittedName>
</protein>
<comment type="caution">
    <text evidence="3">The sequence shown here is derived from an EMBL/GenBank/DDBJ whole genome shotgun (WGS) entry which is preliminary data.</text>
</comment>
<dbReference type="GO" id="GO:0062129">
    <property type="term" value="C:chitin-based extracellular matrix"/>
    <property type="evidence" value="ECO:0007669"/>
    <property type="project" value="TreeGrafter"/>
</dbReference>
<reference evidence="3" key="1">
    <citation type="submission" date="2021-04" db="EMBL/GenBank/DDBJ databases">
        <authorList>
            <person name="Chebbi M.A.C M."/>
        </authorList>
    </citation>
    <scope>NUCLEOTIDE SEQUENCE</scope>
</reference>
<name>A0A8J2HSR3_COTCN</name>
<sequence>MHTLFSSKSLKVSSGLPSEYLSFFVSFVGFTACTPLWPGLQFHNQDGSGSYSYGYQGPHHAKMESRSNGITQGGYSYVDANGILQNVAYTADPVNGFRVRASNLPQQPDNSLVALNETPEVAEARRNHLAEYTRIANSLGISQTSNAIDQFEQSSSKNPFVLSKDEASRIEIPKPAFDQFYLNKRPSSSPLFPPYYNRFPVDVSVGSYPVPIPPEAIRSSSAIPSPNSVVISKRPVHSSLRHTQDSLGQYDYSYTGDTSAKSESRSLDGTTRGAYSYIDANGLLQQVHYIADHNGFRVLATNLPEA</sequence>
<keyword evidence="4" id="KW-1185">Reference proteome</keyword>
<dbReference type="PROSITE" id="PS51155">
    <property type="entry name" value="CHIT_BIND_RR_2"/>
    <property type="match status" value="2"/>
</dbReference>
<organism evidence="3 4">
    <name type="scientific">Cotesia congregata</name>
    <name type="common">Parasitoid wasp</name>
    <name type="synonym">Apanteles congregatus</name>
    <dbReference type="NCBI Taxonomy" id="51543"/>
    <lineage>
        <taxon>Eukaryota</taxon>
        <taxon>Metazoa</taxon>
        <taxon>Ecdysozoa</taxon>
        <taxon>Arthropoda</taxon>
        <taxon>Hexapoda</taxon>
        <taxon>Insecta</taxon>
        <taxon>Pterygota</taxon>
        <taxon>Neoptera</taxon>
        <taxon>Endopterygota</taxon>
        <taxon>Hymenoptera</taxon>
        <taxon>Apocrita</taxon>
        <taxon>Ichneumonoidea</taxon>
        <taxon>Braconidae</taxon>
        <taxon>Microgastrinae</taxon>
        <taxon>Cotesia</taxon>
    </lineage>
</organism>
<keyword evidence="1 2" id="KW-0193">Cuticle</keyword>
<evidence type="ECO:0000313" key="3">
    <source>
        <dbReference type="EMBL" id="CAG5107236.1"/>
    </source>
</evidence>
<dbReference type="Proteomes" id="UP000786811">
    <property type="component" value="Unassembled WGS sequence"/>
</dbReference>
<dbReference type="InterPro" id="IPR000618">
    <property type="entry name" value="Insect_cuticle"/>
</dbReference>
<dbReference type="PROSITE" id="PS00233">
    <property type="entry name" value="CHIT_BIND_RR_1"/>
    <property type="match status" value="2"/>
</dbReference>
<dbReference type="PANTHER" id="PTHR10380">
    <property type="entry name" value="CUTICLE PROTEIN"/>
    <property type="match status" value="1"/>
</dbReference>
<evidence type="ECO:0000256" key="2">
    <source>
        <dbReference type="PROSITE-ProRule" id="PRU00497"/>
    </source>
</evidence>